<dbReference type="InterPro" id="IPR014729">
    <property type="entry name" value="Rossmann-like_a/b/a_fold"/>
</dbReference>
<keyword evidence="5" id="KW-0067">ATP-binding</keyword>
<evidence type="ECO:0000256" key="1">
    <source>
        <dbReference type="ARBA" id="ARBA00022598"/>
    </source>
</evidence>
<dbReference type="NCBIfam" id="TIGR03838">
    <property type="entry name" value="queuosine_YadB"/>
    <property type="match status" value="1"/>
</dbReference>
<protein>
    <recommendedName>
        <fullName evidence="7">Glutamyl/glutaminyl-tRNA synthetase class Ib catalytic domain-containing protein</fullName>
    </recommendedName>
</protein>
<dbReference type="GO" id="GO:0005829">
    <property type="term" value="C:cytosol"/>
    <property type="evidence" value="ECO:0007669"/>
    <property type="project" value="TreeGrafter"/>
</dbReference>
<dbReference type="Pfam" id="PF00749">
    <property type="entry name" value="tRNA-synt_1c"/>
    <property type="match status" value="1"/>
</dbReference>
<dbReference type="HAMAP" id="MF_01428">
    <property type="entry name" value="Glu_Q_tRNA_synth"/>
    <property type="match status" value="1"/>
</dbReference>
<dbReference type="PANTHER" id="PTHR43311">
    <property type="entry name" value="GLUTAMATE--TRNA LIGASE"/>
    <property type="match status" value="1"/>
</dbReference>
<evidence type="ECO:0000313" key="8">
    <source>
        <dbReference type="EMBL" id="SUZ78227.1"/>
    </source>
</evidence>
<dbReference type="NCBIfam" id="NF004314">
    <property type="entry name" value="PRK05710.1-3"/>
    <property type="match status" value="1"/>
</dbReference>
<dbReference type="EMBL" id="UINC01001345">
    <property type="protein sequence ID" value="SUZ78227.1"/>
    <property type="molecule type" value="Genomic_DNA"/>
</dbReference>
<sequence length="303" mass="34176">MSVSSQINSTQTYIGRFAPSPTGPLHLGSLITAFASYIDAKANKGLWLVRIEDLDPPREPPKAADEILIQLKHFGLEWDGKVLYQSTRSTFYQEALSLLIERGLCFKCDCTRPRVKAMGSVYDGSCRERSVSSENEFAIRLKTESIEIGFKDLIQGNFQQNIRKEVGDFIILRKDKLFAYQLAVVVDDAFQGITNIIRGVDLLDSTPRQIYQQRVLGYAAPQYGHIPIVVNKQGLKLSKQNFAEPVNTHNSSELVHLLLQLLGQSPPNNNQSKEPRFQLQWAIENWDIQAVPKLANISQDTQE</sequence>
<dbReference type="GO" id="GO:0004818">
    <property type="term" value="F:glutamate-tRNA ligase activity"/>
    <property type="evidence" value="ECO:0007669"/>
    <property type="project" value="TreeGrafter"/>
</dbReference>
<keyword evidence="1" id="KW-0436">Ligase</keyword>
<evidence type="ECO:0000259" key="7">
    <source>
        <dbReference type="Pfam" id="PF00749"/>
    </source>
</evidence>
<feature type="domain" description="Glutamyl/glutaminyl-tRNA synthetase class Ib catalytic" evidence="7">
    <location>
        <begin position="16"/>
        <end position="249"/>
    </location>
</feature>
<dbReference type="SUPFAM" id="SSF52374">
    <property type="entry name" value="Nucleotidylyl transferase"/>
    <property type="match status" value="1"/>
</dbReference>
<dbReference type="InterPro" id="IPR022380">
    <property type="entry name" value="Glu-Q_tRNA(Asp)_Synthase"/>
</dbReference>
<name>A0A381QJH9_9ZZZZ</name>
<evidence type="ECO:0000256" key="2">
    <source>
        <dbReference type="ARBA" id="ARBA00022723"/>
    </source>
</evidence>
<dbReference type="InterPro" id="IPR049940">
    <property type="entry name" value="GluQ/Sye"/>
</dbReference>
<evidence type="ECO:0000256" key="6">
    <source>
        <dbReference type="ARBA" id="ARBA00023146"/>
    </source>
</evidence>
<organism evidence="8">
    <name type="scientific">marine metagenome</name>
    <dbReference type="NCBI Taxonomy" id="408172"/>
    <lineage>
        <taxon>unclassified sequences</taxon>
        <taxon>metagenomes</taxon>
        <taxon>ecological metagenomes</taxon>
    </lineage>
</organism>
<dbReference type="AlphaFoldDB" id="A0A381QJH9"/>
<gene>
    <name evidence="8" type="ORF">METZ01_LOCUS31081</name>
</gene>
<dbReference type="PANTHER" id="PTHR43311:SF1">
    <property type="entry name" value="GLUTAMYL-Q TRNA(ASP) SYNTHETASE"/>
    <property type="match status" value="1"/>
</dbReference>
<dbReference type="FunFam" id="3.40.50.620:FF:000093">
    <property type="entry name" value="Glutamyl-Q tRNA(Asp) synthetase"/>
    <property type="match status" value="1"/>
</dbReference>
<proteinExistence type="inferred from homology"/>
<accession>A0A381QJH9</accession>
<dbReference type="Gene3D" id="3.40.50.620">
    <property type="entry name" value="HUPs"/>
    <property type="match status" value="1"/>
</dbReference>
<keyword evidence="4" id="KW-0862">Zinc</keyword>
<evidence type="ECO:0000256" key="3">
    <source>
        <dbReference type="ARBA" id="ARBA00022741"/>
    </source>
</evidence>
<dbReference type="PRINTS" id="PR00987">
    <property type="entry name" value="TRNASYNTHGLU"/>
</dbReference>
<keyword evidence="2" id="KW-0479">Metal-binding</keyword>
<keyword evidence="3" id="KW-0547">Nucleotide-binding</keyword>
<dbReference type="GO" id="GO:0005524">
    <property type="term" value="F:ATP binding"/>
    <property type="evidence" value="ECO:0007669"/>
    <property type="project" value="UniProtKB-KW"/>
</dbReference>
<evidence type="ECO:0000256" key="5">
    <source>
        <dbReference type="ARBA" id="ARBA00022840"/>
    </source>
</evidence>
<dbReference type="InterPro" id="IPR020058">
    <property type="entry name" value="Glu/Gln-tRNA-synth_Ib_cat-dom"/>
</dbReference>
<keyword evidence="6" id="KW-0030">Aminoacyl-tRNA synthetase</keyword>
<dbReference type="GO" id="GO:0008270">
    <property type="term" value="F:zinc ion binding"/>
    <property type="evidence" value="ECO:0007669"/>
    <property type="project" value="InterPro"/>
</dbReference>
<dbReference type="InterPro" id="IPR000924">
    <property type="entry name" value="Glu/Gln-tRNA-synth"/>
</dbReference>
<dbReference type="GO" id="GO:0006400">
    <property type="term" value="P:tRNA modification"/>
    <property type="evidence" value="ECO:0007669"/>
    <property type="project" value="InterPro"/>
</dbReference>
<evidence type="ECO:0000256" key="4">
    <source>
        <dbReference type="ARBA" id="ARBA00022833"/>
    </source>
</evidence>
<reference evidence="8" key="1">
    <citation type="submission" date="2018-05" db="EMBL/GenBank/DDBJ databases">
        <authorList>
            <person name="Lanie J.A."/>
            <person name="Ng W.-L."/>
            <person name="Kazmierczak K.M."/>
            <person name="Andrzejewski T.M."/>
            <person name="Davidsen T.M."/>
            <person name="Wayne K.J."/>
            <person name="Tettelin H."/>
            <person name="Glass J.I."/>
            <person name="Rusch D."/>
            <person name="Podicherti R."/>
            <person name="Tsui H.-C.T."/>
            <person name="Winkler M.E."/>
        </authorList>
    </citation>
    <scope>NUCLEOTIDE SEQUENCE</scope>
</reference>
<dbReference type="GO" id="GO:0006424">
    <property type="term" value="P:glutamyl-tRNA aminoacylation"/>
    <property type="evidence" value="ECO:0007669"/>
    <property type="project" value="InterPro"/>
</dbReference>